<keyword evidence="12" id="KW-0418">Kinase</keyword>
<dbReference type="GO" id="GO:0008965">
    <property type="term" value="F:phosphoenolpyruvate-protein phosphotransferase activity"/>
    <property type="evidence" value="ECO:0007669"/>
    <property type="project" value="UniProtKB-EC"/>
</dbReference>
<evidence type="ECO:0000256" key="3">
    <source>
        <dbReference type="ARBA" id="ARBA00004496"/>
    </source>
</evidence>
<dbReference type="InterPro" id="IPR000121">
    <property type="entry name" value="PEP_util_C"/>
</dbReference>
<keyword evidence="10" id="KW-0598">Phosphotransferase system</keyword>
<evidence type="ECO:0000256" key="1">
    <source>
        <dbReference type="ARBA" id="ARBA00000683"/>
    </source>
</evidence>
<feature type="domain" description="GAF" evidence="14">
    <location>
        <begin position="17"/>
        <end position="164"/>
    </location>
</feature>
<evidence type="ECO:0000256" key="13">
    <source>
        <dbReference type="ARBA" id="ARBA00022842"/>
    </source>
</evidence>
<organism evidence="15 16">
    <name type="scientific">Spongiibacter thalassae</name>
    <dbReference type="NCBI Taxonomy" id="2721624"/>
    <lineage>
        <taxon>Bacteria</taxon>
        <taxon>Pseudomonadati</taxon>
        <taxon>Pseudomonadota</taxon>
        <taxon>Gammaproteobacteria</taxon>
        <taxon>Cellvibrionales</taxon>
        <taxon>Spongiibacteraceae</taxon>
        <taxon>Spongiibacter</taxon>
    </lineage>
</organism>
<dbReference type="InterPro" id="IPR003018">
    <property type="entry name" value="GAF"/>
</dbReference>
<dbReference type="SMART" id="SM00065">
    <property type="entry name" value="GAF"/>
    <property type="match status" value="1"/>
</dbReference>
<gene>
    <name evidence="15" type="primary">ptsP</name>
    <name evidence="15" type="ORF">HCU74_15265</name>
</gene>
<dbReference type="PANTHER" id="PTHR46244">
    <property type="entry name" value="PHOSPHOENOLPYRUVATE-PROTEIN PHOSPHOTRANSFERASE"/>
    <property type="match status" value="1"/>
</dbReference>
<comment type="caution">
    <text evidence="15">The sequence shown here is derived from an EMBL/GenBank/DDBJ whole genome shotgun (WGS) entry which is preliminary data.</text>
</comment>
<keyword evidence="13" id="KW-0460">Magnesium</keyword>
<evidence type="ECO:0000313" key="16">
    <source>
        <dbReference type="Proteomes" id="UP000765845"/>
    </source>
</evidence>
<dbReference type="NCBIfam" id="NF008283">
    <property type="entry name" value="PRK11061.1"/>
    <property type="match status" value="1"/>
</dbReference>
<dbReference type="SUPFAM" id="SSF47831">
    <property type="entry name" value="Enzyme I of the PEP:sugar phosphotransferase system HPr-binding (sub)domain"/>
    <property type="match status" value="1"/>
</dbReference>
<dbReference type="Pfam" id="PF05524">
    <property type="entry name" value="PEP-utilisers_N"/>
    <property type="match status" value="1"/>
</dbReference>
<comment type="similarity">
    <text evidence="4">Belongs to the PEP-utilizing enzyme family.</text>
</comment>
<evidence type="ECO:0000256" key="5">
    <source>
        <dbReference type="ARBA" id="ARBA00012232"/>
    </source>
</evidence>
<dbReference type="EC" id="2.7.3.9" evidence="5"/>
<keyword evidence="6" id="KW-0813">Transport</keyword>
<dbReference type="InterPro" id="IPR040442">
    <property type="entry name" value="Pyrv_kinase-like_dom_sf"/>
</dbReference>
<dbReference type="InterPro" id="IPR008279">
    <property type="entry name" value="PEP-util_enz_mobile_dom"/>
</dbReference>
<evidence type="ECO:0000313" key="15">
    <source>
        <dbReference type="EMBL" id="NKI18770.1"/>
    </source>
</evidence>
<dbReference type="PRINTS" id="PR01736">
    <property type="entry name" value="PHPHTRNFRASE"/>
</dbReference>
<dbReference type="Pfam" id="PF02896">
    <property type="entry name" value="PEP-utilizers_C"/>
    <property type="match status" value="1"/>
</dbReference>
<evidence type="ECO:0000256" key="10">
    <source>
        <dbReference type="ARBA" id="ARBA00022683"/>
    </source>
</evidence>
<protein>
    <recommendedName>
        <fullName evidence="5">phosphoenolpyruvate--protein phosphotransferase</fullName>
        <ecNumber evidence="5">2.7.3.9</ecNumber>
    </recommendedName>
</protein>
<accession>A0ABX1GHS1</accession>
<proteinExistence type="inferred from homology"/>
<dbReference type="RefSeq" id="WP_168451277.1">
    <property type="nucleotide sequence ID" value="NZ_JAAWWK010000005.1"/>
</dbReference>
<evidence type="ECO:0000256" key="11">
    <source>
        <dbReference type="ARBA" id="ARBA00022723"/>
    </source>
</evidence>
<dbReference type="Pfam" id="PF00391">
    <property type="entry name" value="PEP-utilizers"/>
    <property type="match status" value="1"/>
</dbReference>
<comment type="cofactor">
    <cofactor evidence="2">
        <name>Mg(2+)</name>
        <dbReference type="ChEBI" id="CHEBI:18420"/>
    </cofactor>
</comment>
<comment type="subcellular location">
    <subcellularLocation>
        <location evidence="3">Cytoplasm</location>
    </subcellularLocation>
</comment>
<keyword evidence="11" id="KW-0479">Metal-binding</keyword>
<keyword evidence="9 15" id="KW-0808">Transferase</keyword>
<dbReference type="SUPFAM" id="SSF52009">
    <property type="entry name" value="Phosphohistidine domain"/>
    <property type="match status" value="1"/>
</dbReference>
<evidence type="ECO:0000256" key="8">
    <source>
        <dbReference type="ARBA" id="ARBA00022597"/>
    </source>
</evidence>
<dbReference type="Pfam" id="PF01590">
    <property type="entry name" value="GAF"/>
    <property type="match status" value="1"/>
</dbReference>
<evidence type="ECO:0000256" key="4">
    <source>
        <dbReference type="ARBA" id="ARBA00007837"/>
    </source>
</evidence>
<dbReference type="InterPro" id="IPR023151">
    <property type="entry name" value="PEP_util_CS"/>
</dbReference>
<keyword evidence="8" id="KW-0762">Sugar transport</keyword>
<dbReference type="InterPro" id="IPR036637">
    <property type="entry name" value="Phosphohistidine_dom_sf"/>
</dbReference>
<dbReference type="Proteomes" id="UP000765845">
    <property type="component" value="Unassembled WGS sequence"/>
</dbReference>
<dbReference type="InterPro" id="IPR006318">
    <property type="entry name" value="PTS_EI-like"/>
</dbReference>
<dbReference type="Gene3D" id="3.30.450.40">
    <property type="match status" value="1"/>
</dbReference>
<dbReference type="Gene3D" id="3.20.20.60">
    <property type="entry name" value="Phosphoenolpyruvate-binding domains"/>
    <property type="match status" value="1"/>
</dbReference>
<sequence length="756" mass="83034">MLSALRGIVQAVNAAGDLQTALEIIVERVASVMGTEVCTVYLRDPESGRLIFMANQGLNPELIGKISLGPDEGLVGQVARREEPLNLDHAEKHPNFLYLPGIGEEQYHSFLGAPIIHQREVLGVLVVQQKDSRRFDEEEEAFLVTMSAQLAGVIAHARATGSINAPQGAVAASALFKGIAGAPGVAIGRAVVIVPPAELSSVPKRQSEDVVAEQDAFERALNSVREDIRQLSDKLVDQLSPEELALFDVYLRILDDGVWLSEVTDKIAEGEWAQGALAQVVSNHIHAFEMMDDAYFKDRATDIKDLGRRVLSYLQAGDEEQEREYPPDTILVGEELTASMLGEVPRAHLVGMVSVRGSSNSHVAILARGMGIPTVMGASDLPYTQIEHANLIVDGYSGFVHYNPSAEVHEHFRALSQEDLVLSQGLEALRDLPCETLDGRHMPLWVNTGLMADVARSLDRGAEGVGLYRTEIPFLLRERFPSEEEQRIIYREQLLAFAPLPVTMRTLDIGGDKALPYFPIDEENPFLGWRGIRVTLDHPEIFLVQVRAMLKASEGLDNLRIMLPMISNVQEVDEALELVRRAYDELLEDGWDISLPPIGVMVEVPAAVYQARQLARRVDFLSVGSNDLTQYLLAVDRNNTRVADLYHAYHPAVLGSLRSVVEAAHLEGKPVGICGELAGDPAAVLLLMAMGYDMLSMNDNSLLRVKAVIRACKFEDLQDLLAVVMELDTADEIRGLLRSTLAKVGMERLLPPRSGG</sequence>
<dbReference type="Gene3D" id="3.50.30.10">
    <property type="entry name" value="Phosphohistidine domain"/>
    <property type="match status" value="1"/>
</dbReference>
<evidence type="ECO:0000256" key="9">
    <source>
        <dbReference type="ARBA" id="ARBA00022679"/>
    </source>
</evidence>
<dbReference type="PANTHER" id="PTHR46244:SF1">
    <property type="entry name" value="PHOSPHOENOLPYRUVATE-DEPENDENT PHOSPHOTRANSFERASE SYSTEM"/>
    <property type="match status" value="1"/>
</dbReference>
<dbReference type="InterPro" id="IPR036618">
    <property type="entry name" value="PtsI_HPr-bd_sf"/>
</dbReference>
<dbReference type="PROSITE" id="PS00742">
    <property type="entry name" value="PEP_ENZYMES_2"/>
    <property type="match status" value="1"/>
</dbReference>
<dbReference type="InterPro" id="IPR029016">
    <property type="entry name" value="GAF-like_dom_sf"/>
</dbReference>
<evidence type="ECO:0000256" key="2">
    <source>
        <dbReference type="ARBA" id="ARBA00001946"/>
    </source>
</evidence>
<evidence type="ECO:0000256" key="6">
    <source>
        <dbReference type="ARBA" id="ARBA00022448"/>
    </source>
</evidence>
<dbReference type="InterPro" id="IPR050499">
    <property type="entry name" value="PEP-utilizing_PTS_enzyme"/>
</dbReference>
<dbReference type="SUPFAM" id="SSF51621">
    <property type="entry name" value="Phosphoenolpyruvate/pyruvate domain"/>
    <property type="match status" value="1"/>
</dbReference>
<keyword evidence="16" id="KW-1185">Reference proteome</keyword>
<name>A0ABX1GHS1_9GAMM</name>
<dbReference type="InterPro" id="IPR015813">
    <property type="entry name" value="Pyrv/PenolPyrv_kinase-like_dom"/>
</dbReference>
<keyword evidence="7" id="KW-0963">Cytoplasm</keyword>
<evidence type="ECO:0000256" key="7">
    <source>
        <dbReference type="ARBA" id="ARBA00022490"/>
    </source>
</evidence>
<evidence type="ECO:0000259" key="14">
    <source>
        <dbReference type="SMART" id="SM00065"/>
    </source>
</evidence>
<dbReference type="SUPFAM" id="SSF55781">
    <property type="entry name" value="GAF domain-like"/>
    <property type="match status" value="1"/>
</dbReference>
<dbReference type="Gene3D" id="1.10.274.10">
    <property type="entry name" value="PtsI, HPr-binding domain"/>
    <property type="match status" value="1"/>
</dbReference>
<dbReference type="InterPro" id="IPR008731">
    <property type="entry name" value="PTS_EIN"/>
</dbReference>
<dbReference type="NCBIfam" id="TIGR01417">
    <property type="entry name" value="PTS_I_fam"/>
    <property type="match status" value="1"/>
</dbReference>
<comment type="catalytic activity">
    <reaction evidence="1">
        <text>L-histidyl-[protein] + phosphoenolpyruvate = N(pros)-phospho-L-histidyl-[protein] + pyruvate</text>
        <dbReference type="Rhea" id="RHEA:23880"/>
        <dbReference type="Rhea" id="RHEA-COMP:9745"/>
        <dbReference type="Rhea" id="RHEA-COMP:9746"/>
        <dbReference type="ChEBI" id="CHEBI:15361"/>
        <dbReference type="ChEBI" id="CHEBI:29979"/>
        <dbReference type="ChEBI" id="CHEBI:58702"/>
        <dbReference type="ChEBI" id="CHEBI:64837"/>
        <dbReference type="EC" id="2.7.3.9"/>
    </reaction>
</comment>
<dbReference type="EMBL" id="JAAWWK010000005">
    <property type="protein sequence ID" value="NKI18770.1"/>
    <property type="molecule type" value="Genomic_DNA"/>
</dbReference>
<evidence type="ECO:0000256" key="12">
    <source>
        <dbReference type="ARBA" id="ARBA00022777"/>
    </source>
</evidence>
<reference evidence="15 16" key="1">
    <citation type="submission" date="2020-04" db="EMBL/GenBank/DDBJ databases">
        <authorList>
            <person name="Yoon J."/>
        </authorList>
    </citation>
    <scope>NUCLEOTIDE SEQUENCE [LARGE SCALE GENOMIC DNA]</scope>
    <source>
        <strain evidence="15 16">KMU-166</strain>
    </source>
</reference>